<evidence type="ECO:0000313" key="2">
    <source>
        <dbReference type="Proteomes" id="UP001281147"/>
    </source>
</evidence>
<comment type="caution">
    <text evidence="1">The sequence shown here is derived from an EMBL/GenBank/DDBJ whole genome shotgun (WGS) entry which is preliminary data.</text>
</comment>
<evidence type="ECO:0000313" key="1">
    <source>
        <dbReference type="EMBL" id="KAK3705074.1"/>
    </source>
</evidence>
<proteinExistence type="predicted"/>
<sequence length="205" mass="23461">MAYDLTLPLTVQNQRHKSDKMDTKSNDNTNALAQGMQSLPAELHDKIYREVFSYGKRSKYILNKSYKPPARLHVDRKSRNEFAQSYYGHTLFISNAETVPLWLSSLPETHLDMLSEVQCVSKSLLDKQTSAMDDQLNMLTGRSRKDGAYGVGKHFMRGVEGDMFERGVDLWQGVIRWVVHYLNNAGDEAVVFYYEPEEDDDNNAG</sequence>
<reference evidence="1" key="1">
    <citation type="submission" date="2023-07" db="EMBL/GenBank/DDBJ databases">
        <title>Black Yeasts Isolated from many extreme environments.</title>
        <authorList>
            <person name="Coleine C."/>
            <person name="Stajich J.E."/>
            <person name="Selbmann L."/>
        </authorList>
    </citation>
    <scope>NUCLEOTIDE SEQUENCE</scope>
    <source>
        <strain evidence="1">CCFEE 5714</strain>
    </source>
</reference>
<dbReference type="EMBL" id="JAUTXU010000132">
    <property type="protein sequence ID" value="KAK3705074.1"/>
    <property type="molecule type" value="Genomic_DNA"/>
</dbReference>
<organism evidence="1 2">
    <name type="scientific">Vermiconidia calcicola</name>
    <dbReference type="NCBI Taxonomy" id="1690605"/>
    <lineage>
        <taxon>Eukaryota</taxon>
        <taxon>Fungi</taxon>
        <taxon>Dikarya</taxon>
        <taxon>Ascomycota</taxon>
        <taxon>Pezizomycotina</taxon>
        <taxon>Dothideomycetes</taxon>
        <taxon>Dothideomycetidae</taxon>
        <taxon>Mycosphaerellales</taxon>
        <taxon>Extremaceae</taxon>
        <taxon>Vermiconidia</taxon>
    </lineage>
</organism>
<name>A0ACC3MWX0_9PEZI</name>
<protein>
    <submittedName>
        <fullName evidence="1">Uncharacterized protein</fullName>
    </submittedName>
</protein>
<dbReference type="Proteomes" id="UP001281147">
    <property type="component" value="Unassembled WGS sequence"/>
</dbReference>
<keyword evidence="2" id="KW-1185">Reference proteome</keyword>
<gene>
    <name evidence="1" type="ORF">LTR37_013441</name>
</gene>
<accession>A0ACC3MWX0</accession>